<sequence length="105" mass="12259">MEATYFNRLLRKYWRRSKKAFFIDHALQWLPLTRVLAVHDLFRWAPKSVPCGCCTQFRFFKLRCIPGKIGLSLPPPWVIATLPAETPVEGAPPTDDRRQRLVAMF</sequence>
<accession>A0A9D4PDS1</accession>
<gene>
    <name evidence="1" type="ORF">HPB52_021410</name>
</gene>
<reference evidence="1" key="1">
    <citation type="journal article" date="2020" name="Cell">
        <title>Large-Scale Comparative Analyses of Tick Genomes Elucidate Their Genetic Diversity and Vector Capacities.</title>
        <authorList>
            <consortium name="Tick Genome and Microbiome Consortium (TIGMIC)"/>
            <person name="Jia N."/>
            <person name="Wang J."/>
            <person name="Shi W."/>
            <person name="Du L."/>
            <person name="Sun Y."/>
            <person name="Zhan W."/>
            <person name="Jiang J.F."/>
            <person name="Wang Q."/>
            <person name="Zhang B."/>
            <person name="Ji P."/>
            <person name="Bell-Sakyi L."/>
            <person name="Cui X.M."/>
            <person name="Yuan T.T."/>
            <person name="Jiang B.G."/>
            <person name="Yang W.F."/>
            <person name="Lam T.T."/>
            <person name="Chang Q.C."/>
            <person name="Ding S.J."/>
            <person name="Wang X.J."/>
            <person name="Zhu J.G."/>
            <person name="Ruan X.D."/>
            <person name="Zhao L."/>
            <person name="Wei J.T."/>
            <person name="Ye R.Z."/>
            <person name="Que T.C."/>
            <person name="Du C.H."/>
            <person name="Zhou Y.H."/>
            <person name="Cheng J.X."/>
            <person name="Dai P.F."/>
            <person name="Guo W.B."/>
            <person name="Han X.H."/>
            <person name="Huang E.J."/>
            <person name="Li L.F."/>
            <person name="Wei W."/>
            <person name="Gao Y.C."/>
            <person name="Liu J.Z."/>
            <person name="Shao H.Z."/>
            <person name="Wang X."/>
            <person name="Wang C.C."/>
            <person name="Yang T.C."/>
            <person name="Huo Q.B."/>
            <person name="Li W."/>
            <person name="Chen H.Y."/>
            <person name="Chen S.E."/>
            <person name="Zhou L.G."/>
            <person name="Ni X.B."/>
            <person name="Tian J.H."/>
            <person name="Sheng Y."/>
            <person name="Liu T."/>
            <person name="Pan Y.S."/>
            <person name="Xia L.Y."/>
            <person name="Li J."/>
            <person name="Zhao F."/>
            <person name="Cao W.C."/>
        </authorList>
    </citation>
    <scope>NUCLEOTIDE SEQUENCE</scope>
    <source>
        <strain evidence="1">Rsan-2018</strain>
    </source>
</reference>
<reference evidence="1" key="2">
    <citation type="submission" date="2021-09" db="EMBL/GenBank/DDBJ databases">
        <authorList>
            <person name="Jia N."/>
            <person name="Wang J."/>
            <person name="Shi W."/>
            <person name="Du L."/>
            <person name="Sun Y."/>
            <person name="Zhan W."/>
            <person name="Jiang J."/>
            <person name="Wang Q."/>
            <person name="Zhang B."/>
            <person name="Ji P."/>
            <person name="Sakyi L.B."/>
            <person name="Cui X."/>
            <person name="Yuan T."/>
            <person name="Jiang B."/>
            <person name="Yang W."/>
            <person name="Lam T.T.-Y."/>
            <person name="Chang Q."/>
            <person name="Ding S."/>
            <person name="Wang X."/>
            <person name="Zhu J."/>
            <person name="Ruan X."/>
            <person name="Zhao L."/>
            <person name="Wei J."/>
            <person name="Que T."/>
            <person name="Du C."/>
            <person name="Cheng J."/>
            <person name="Dai P."/>
            <person name="Han X."/>
            <person name="Huang E."/>
            <person name="Gao Y."/>
            <person name="Liu J."/>
            <person name="Shao H."/>
            <person name="Ye R."/>
            <person name="Li L."/>
            <person name="Wei W."/>
            <person name="Wang X."/>
            <person name="Wang C."/>
            <person name="Huo Q."/>
            <person name="Li W."/>
            <person name="Guo W."/>
            <person name="Chen H."/>
            <person name="Chen S."/>
            <person name="Zhou L."/>
            <person name="Zhou L."/>
            <person name="Ni X."/>
            <person name="Tian J."/>
            <person name="Zhou Y."/>
            <person name="Sheng Y."/>
            <person name="Liu T."/>
            <person name="Pan Y."/>
            <person name="Xia L."/>
            <person name="Li J."/>
            <person name="Zhao F."/>
            <person name="Cao W."/>
        </authorList>
    </citation>
    <scope>NUCLEOTIDE SEQUENCE</scope>
    <source>
        <strain evidence="1">Rsan-2018</strain>
        <tissue evidence="1">Larvae</tissue>
    </source>
</reference>
<dbReference type="EMBL" id="JABSTV010001255">
    <property type="protein sequence ID" value="KAH7936311.1"/>
    <property type="molecule type" value="Genomic_DNA"/>
</dbReference>
<organism evidence="1 2">
    <name type="scientific">Rhipicephalus sanguineus</name>
    <name type="common">Brown dog tick</name>
    <name type="synonym">Ixodes sanguineus</name>
    <dbReference type="NCBI Taxonomy" id="34632"/>
    <lineage>
        <taxon>Eukaryota</taxon>
        <taxon>Metazoa</taxon>
        <taxon>Ecdysozoa</taxon>
        <taxon>Arthropoda</taxon>
        <taxon>Chelicerata</taxon>
        <taxon>Arachnida</taxon>
        <taxon>Acari</taxon>
        <taxon>Parasitiformes</taxon>
        <taxon>Ixodida</taxon>
        <taxon>Ixodoidea</taxon>
        <taxon>Ixodidae</taxon>
        <taxon>Rhipicephalinae</taxon>
        <taxon>Rhipicephalus</taxon>
        <taxon>Rhipicephalus</taxon>
    </lineage>
</organism>
<protein>
    <submittedName>
        <fullName evidence="1">Uncharacterized protein</fullName>
    </submittedName>
</protein>
<evidence type="ECO:0000313" key="1">
    <source>
        <dbReference type="EMBL" id="KAH7936311.1"/>
    </source>
</evidence>
<dbReference type="Proteomes" id="UP000821837">
    <property type="component" value="Unassembled WGS sequence"/>
</dbReference>
<name>A0A9D4PDS1_RHISA</name>
<proteinExistence type="predicted"/>
<evidence type="ECO:0000313" key="2">
    <source>
        <dbReference type="Proteomes" id="UP000821837"/>
    </source>
</evidence>
<comment type="caution">
    <text evidence="1">The sequence shown here is derived from an EMBL/GenBank/DDBJ whole genome shotgun (WGS) entry which is preliminary data.</text>
</comment>
<dbReference type="AlphaFoldDB" id="A0A9D4PDS1"/>
<keyword evidence="2" id="KW-1185">Reference proteome</keyword>